<evidence type="ECO:0000256" key="1">
    <source>
        <dbReference type="SAM" id="MobiDB-lite"/>
    </source>
</evidence>
<evidence type="ECO:0000313" key="2">
    <source>
        <dbReference type="EMBL" id="KAE9609007.1"/>
    </source>
</evidence>
<dbReference type="OrthoDB" id="847067at2759"/>
<protein>
    <submittedName>
        <fullName evidence="2">Uncharacterized protein</fullName>
    </submittedName>
</protein>
<evidence type="ECO:0000313" key="3">
    <source>
        <dbReference type="Proteomes" id="UP000447434"/>
    </source>
</evidence>
<reference evidence="3" key="1">
    <citation type="journal article" date="2020" name="Nat. Commun.">
        <title>Genome sequence of the cluster root forming white lupin.</title>
        <authorList>
            <person name="Hufnagel B."/>
            <person name="Marques A."/>
            <person name="Soriano A."/>
            <person name="Marques L."/>
            <person name="Divol F."/>
            <person name="Doumas P."/>
            <person name="Sallet E."/>
            <person name="Mancinotti D."/>
            <person name="Carrere S."/>
            <person name="Marande W."/>
            <person name="Arribat S."/>
            <person name="Keller J."/>
            <person name="Huneau C."/>
            <person name="Blein T."/>
            <person name="Aime D."/>
            <person name="Laguerre M."/>
            <person name="Taylor J."/>
            <person name="Schubert V."/>
            <person name="Nelson M."/>
            <person name="Geu-Flores F."/>
            <person name="Crespi M."/>
            <person name="Gallardo-Guerrero K."/>
            <person name="Delaux P.-M."/>
            <person name="Salse J."/>
            <person name="Berges H."/>
            <person name="Guyot R."/>
            <person name="Gouzy J."/>
            <person name="Peret B."/>
        </authorList>
    </citation>
    <scope>NUCLEOTIDE SEQUENCE [LARGE SCALE GENOMIC DNA]</scope>
    <source>
        <strain evidence="3">cv. Amiga</strain>
    </source>
</reference>
<dbReference type="Proteomes" id="UP000447434">
    <property type="component" value="Chromosome 8"/>
</dbReference>
<dbReference type="EMBL" id="WOCE01000008">
    <property type="protein sequence ID" value="KAE9609007.1"/>
    <property type="molecule type" value="Genomic_DNA"/>
</dbReference>
<keyword evidence="3" id="KW-1185">Reference proteome</keyword>
<sequence length="109" mass="12437">MALMSKEMKEKNKQSKSVSVHDKITNTNGVVITVYVESVKTRVEYPVKKTKPRPYFNGSRVSGIQGYDRRAQLLAHSRQLRNQWSENVSLPTKQLQAKTIKVISISFIS</sequence>
<organism evidence="2 3">
    <name type="scientific">Lupinus albus</name>
    <name type="common">White lupine</name>
    <name type="synonym">Lupinus termis</name>
    <dbReference type="NCBI Taxonomy" id="3870"/>
    <lineage>
        <taxon>Eukaryota</taxon>
        <taxon>Viridiplantae</taxon>
        <taxon>Streptophyta</taxon>
        <taxon>Embryophyta</taxon>
        <taxon>Tracheophyta</taxon>
        <taxon>Spermatophyta</taxon>
        <taxon>Magnoliopsida</taxon>
        <taxon>eudicotyledons</taxon>
        <taxon>Gunneridae</taxon>
        <taxon>Pentapetalae</taxon>
        <taxon>rosids</taxon>
        <taxon>fabids</taxon>
        <taxon>Fabales</taxon>
        <taxon>Fabaceae</taxon>
        <taxon>Papilionoideae</taxon>
        <taxon>50 kb inversion clade</taxon>
        <taxon>genistoids sensu lato</taxon>
        <taxon>core genistoids</taxon>
        <taxon>Genisteae</taxon>
        <taxon>Lupinus</taxon>
    </lineage>
</organism>
<accession>A0A6A4Q4Y0</accession>
<proteinExistence type="predicted"/>
<dbReference type="AlphaFoldDB" id="A0A6A4Q4Y0"/>
<comment type="caution">
    <text evidence="2">The sequence shown here is derived from an EMBL/GenBank/DDBJ whole genome shotgun (WGS) entry which is preliminary data.</text>
</comment>
<feature type="region of interest" description="Disordered" evidence="1">
    <location>
        <begin position="1"/>
        <end position="20"/>
    </location>
</feature>
<gene>
    <name evidence="2" type="ORF">Lalb_Chr08g0241691</name>
</gene>
<name>A0A6A4Q4Y0_LUPAL</name>